<evidence type="ECO:0000313" key="1">
    <source>
        <dbReference type="Proteomes" id="UP000887575"/>
    </source>
</evidence>
<name>A0AAF3J2Q6_9BILA</name>
<accession>A0AAF3J2Q6</accession>
<dbReference type="WBParaSite" id="MBELARI_LOCUS12534">
    <property type="protein sequence ID" value="MBELARI_LOCUS12534"/>
    <property type="gene ID" value="MBELARI_LOCUS12534"/>
</dbReference>
<sequence length="222" mass="25645">MRKPQGFETRFGRVTRSKMPFEMRKLTSFPMEKLCYDLKLEVFEQMEPNDAIELAKVDIGIAARVNNETKAHDDQNAVNLTPRRRAYPGYWSKKTIEEHNRRLEETEWERWSRLGMTIRVANSTTLRVCGDESPVDAMHEELKAGLRLEILDTVREIFVGRADKWKLTLQKQSDGGKQWKIPADVAIEKSDGRVITLWSPFKALSVFTIGCGKKMISLNARE</sequence>
<dbReference type="Proteomes" id="UP000887575">
    <property type="component" value="Unassembled WGS sequence"/>
</dbReference>
<proteinExistence type="predicted"/>
<protein>
    <submittedName>
        <fullName evidence="2">Uncharacterized protein</fullName>
    </submittedName>
</protein>
<keyword evidence="1" id="KW-1185">Reference proteome</keyword>
<reference evidence="2" key="1">
    <citation type="submission" date="2024-02" db="UniProtKB">
        <authorList>
            <consortium name="WormBaseParasite"/>
        </authorList>
    </citation>
    <scope>IDENTIFICATION</scope>
</reference>
<dbReference type="AlphaFoldDB" id="A0AAF3J2Q6"/>
<organism evidence="1 2">
    <name type="scientific">Mesorhabditis belari</name>
    <dbReference type="NCBI Taxonomy" id="2138241"/>
    <lineage>
        <taxon>Eukaryota</taxon>
        <taxon>Metazoa</taxon>
        <taxon>Ecdysozoa</taxon>
        <taxon>Nematoda</taxon>
        <taxon>Chromadorea</taxon>
        <taxon>Rhabditida</taxon>
        <taxon>Rhabditina</taxon>
        <taxon>Rhabditomorpha</taxon>
        <taxon>Rhabditoidea</taxon>
        <taxon>Rhabditidae</taxon>
        <taxon>Mesorhabditinae</taxon>
        <taxon>Mesorhabditis</taxon>
    </lineage>
</organism>
<evidence type="ECO:0000313" key="2">
    <source>
        <dbReference type="WBParaSite" id="MBELARI_LOCUS12534"/>
    </source>
</evidence>